<dbReference type="EMBL" id="QKYN01000108">
    <property type="protein sequence ID" value="RAG82702.1"/>
    <property type="molecule type" value="Genomic_DNA"/>
</dbReference>
<gene>
    <name evidence="1" type="ORF">DN069_26155</name>
</gene>
<reference evidence="1 2" key="1">
    <citation type="submission" date="2018-06" db="EMBL/GenBank/DDBJ databases">
        <title>Streptacidiphilus pinicola sp. nov., isolated from pine grove soil.</title>
        <authorList>
            <person name="Roh S.G."/>
            <person name="Park S."/>
            <person name="Kim M.-K."/>
            <person name="Yun B.-R."/>
            <person name="Park J."/>
            <person name="Kim M.J."/>
            <person name="Kim Y.S."/>
            <person name="Kim S.B."/>
        </authorList>
    </citation>
    <scope>NUCLEOTIDE SEQUENCE [LARGE SCALE GENOMIC DNA]</scope>
    <source>
        <strain evidence="1 2">MMS16-CNU450</strain>
    </source>
</reference>
<organism evidence="1 2">
    <name type="scientific">Streptacidiphilus pinicola</name>
    <dbReference type="NCBI Taxonomy" id="2219663"/>
    <lineage>
        <taxon>Bacteria</taxon>
        <taxon>Bacillati</taxon>
        <taxon>Actinomycetota</taxon>
        <taxon>Actinomycetes</taxon>
        <taxon>Kitasatosporales</taxon>
        <taxon>Streptomycetaceae</taxon>
        <taxon>Streptacidiphilus</taxon>
    </lineage>
</organism>
<comment type="caution">
    <text evidence="1">The sequence shown here is derived from an EMBL/GenBank/DDBJ whole genome shotgun (WGS) entry which is preliminary data.</text>
</comment>
<keyword evidence="2" id="KW-1185">Reference proteome</keyword>
<dbReference type="Proteomes" id="UP000248889">
    <property type="component" value="Unassembled WGS sequence"/>
</dbReference>
<evidence type="ECO:0000313" key="1">
    <source>
        <dbReference type="EMBL" id="RAG82702.1"/>
    </source>
</evidence>
<evidence type="ECO:0000313" key="2">
    <source>
        <dbReference type="Proteomes" id="UP000248889"/>
    </source>
</evidence>
<dbReference type="OrthoDB" id="4104528at2"/>
<name>A0A2X0ICJ6_9ACTN</name>
<dbReference type="AlphaFoldDB" id="A0A2X0ICJ6"/>
<protein>
    <submittedName>
        <fullName evidence="1">Uncharacterized protein</fullName>
    </submittedName>
</protein>
<sequence length="373" mass="40398">MNKNEAAIKRGVENDVAWIGRLLADSQDPACAGCAPIVWLCVEAYSSLIVHESYSKLKSGHPELSALVSGEFDDVVKRGRHSLKLFEDTGTHSGLKGIDGQIARFRDEIIPAHREHFIEPVPRLARFWAKDLGLFTYDGKMIATTHSMTFHFGLGGEAMLAKAGPDIAKLTRSYGTYFAQLGGTIPAVGATFLSRLDPASMQTGPDKVAANYYPKVFDGSGNPDLNALLTVFQGMANFAAHAIPCTDAAGIVDYTEFKIRYIAAYQVLSSLRALRDDRAHSLTPRSQTRLTSILETPEAKQLLDASTKPFRNTLIHYGLDTRVPADALDLAEPLFGLAPVYFSSCADSGDLSKLVDAALADTAAVLNDWSALC</sequence>
<accession>A0A2X0ICJ6</accession>
<dbReference type="RefSeq" id="WP_111504906.1">
    <property type="nucleotide sequence ID" value="NZ_QKYN01000108.1"/>
</dbReference>
<proteinExistence type="predicted"/>